<name>A0A0A9HL93_ARUDO</name>
<accession>A0A0A9HL93</accession>
<organism evidence="2">
    <name type="scientific">Arundo donax</name>
    <name type="common">Giant reed</name>
    <name type="synonym">Donax arundinaceus</name>
    <dbReference type="NCBI Taxonomy" id="35708"/>
    <lineage>
        <taxon>Eukaryota</taxon>
        <taxon>Viridiplantae</taxon>
        <taxon>Streptophyta</taxon>
        <taxon>Embryophyta</taxon>
        <taxon>Tracheophyta</taxon>
        <taxon>Spermatophyta</taxon>
        <taxon>Magnoliopsida</taxon>
        <taxon>Liliopsida</taxon>
        <taxon>Poales</taxon>
        <taxon>Poaceae</taxon>
        <taxon>PACMAD clade</taxon>
        <taxon>Arundinoideae</taxon>
        <taxon>Arundineae</taxon>
        <taxon>Arundo</taxon>
    </lineage>
</organism>
<evidence type="ECO:0000256" key="1">
    <source>
        <dbReference type="SAM" id="Phobius"/>
    </source>
</evidence>
<reference evidence="2" key="2">
    <citation type="journal article" date="2015" name="Data Brief">
        <title>Shoot transcriptome of the giant reed, Arundo donax.</title>
        <authorList>
            <person name="Barrero R.A."/>
            <person name="Guerrero F.D."/>
            <person name="Moolhuijzen P."/>
            <person name="Goolsby J.A."/>
            <person name="Tidwell J."/>
            <person name="Bellgard S.E."/>
            <person name="Bellgard M.I."/>
        </authorList>
    </citation>
    <scope>NUCLEOTIDE SEQUENCE</scope>
    <source>
        <tissue evidence="2">Shoot tissue taken approximately 20 cm above the soil surface</tissue>
    </source>
</reference>
<dbReference type="AlphaFoldDB" id="A0A0A9HL93"/>
<keyword evidence="1" id="KW-0812">Transmembrane</keyword>
<feature type="transmembrane region" description="Helical" evidence="1">
    <location>
        <begin position="43"/>
        <end position="62"/>
    </location>
</feature>
<proteinExistence type="predicted"/>
<keyword evidence="1" id="KW-1133">Transmembrane helix</keyword>
<keyword evidence="1" id="KW-0472">Membrane</keyword>
<reference evidence="2" key="1">
    <citation type="submission" date="2014-09" db="EMBL/GenBank/DDBJ databases">
        <authorList>
            <person name="Magalhaes I.L.F."/>
            <person name="Oliveira U."/>
            <person name="Santos F.R."/>
            <person name="Vidigal T.H.D.A."/>
            <person name="Brescovit A.D."/>
            <person name="Santos A.J."/>
        </authorList>
    </citation>
    <scope>NUCLEOTIDE SEQUENCE</scope>
    <source>
        <tissue evidence="2">Shoot tissue taken approximately 20 cm above the soil surface</tissue>
    </source>
</reference>
<dbReference type="EMBL" id="GBRH01160369">
    <property type="protein sequence ID" value="JAE37527.1"/>
    <property type="molecule type" value="Transcribed_RNA"/>
</dbReference>
<evidence type="ECO:0000313" key="2">
    <source>
        <dbReference type="EMBL" id="JAE37527.1"/>
    </source>
</evidence>
<sequence>MRLCSRKSPVNLISSLKEEGTSSIGVRLNHCDSERNPDLVHDFFSFSFPFTWQFVFGCMIVARRMHLGMYNLLNNV</sequence>
<protein>
    <submittedName>
        <fullName evidence="2">Uncharacterized protein</fullName>
    </submittedName>
</protein>